<keyword evidence="4" id="KW-1185">Reference proteome</keyword>
<dbReference type="GO" id="GO:0009691">
    <property type="term" value="P:cytokinin biosynthetic process"/>
    <property type="evidence" value="ECO:0007669"/>
    <property type="project" value="UniProtKB-UniRule"/>
</dbReference>
<protein>
    <recommendedName>
        <fullName evidence="2">Cytokinin riboside 5'-monophosphate phosphoribohydrolase</fullName>
        <ecNumber evidence="2">3.2.2.n1</ecNumber>
    </recommendedName>
</protein>
<evidence type="ECO:0000313" key="4">
    <source>
        <dbReference type="Proteomes" id="UP000466388"/>
    </source>
</evidence>
<dbReference type="EMBL" id="WNJO01000008">
    <property type="protein sequence ID" value="MTV82581.1"/>
    <property type="molecule type" value="Genomic_DNA"/>
</dbReference>
<keyword evidence="2" id="KW-0203">Cytokinin biosynthesis</keyword>
<comment type="caution">
    <text evidence="3">The sequence shown here is derived from an EMBL/GenBank/DDBJ whole genome shotgun (WGS) entry which is preliminary data.</text>
</comment>
<dbReference type="PANTHER" id="PTHR31223:SF70">
    <property type="entry name" value="LOG FAMILY PROTEIN YJL055W"/>
    <property type="match status" value="1"/>
</dbReference>
<name>A0A7X2XYB6_9LACO</name>
<dbReference type="InterPro" id="IPR031100">
    <property type="entry name" value="LOG_fam"/>
</dbReference>
<proteinExistence type="inferred from homology"/>
<accession>A0A7X2XYB6</accession>
<sequence>MLKRIAAYCGASTGNQVIYQRSTIKLGHFLAAHNFELVYGGGGVGLMGVLAQTVIGDGGVVHGIMPKELAARGASDHHLTKLTIVDNMSERKRLMMNLADGCLAIPGGPGTLEEISEAFSWARIGDNVNPCALFNVNHYFDPLATFFDQMVAQGFLTAEHRSKLLFSDNLNSIFKFMETYTAPTIRTNYEH</sequence>
<dbReference type="AlphaFoldDB" id="A0A7X2XYB6"/>
<dbReference type="SUPFAM" id="SSF102405">
    <property type="entry name" value="MCP/YpsA-like"/>
    <property type="match status" value="1"/>
</dbReference>
<evidence type="ECO:0000313" key="3">
    <source>
        <dbReference type="EMBL" id="MTV82581.1"/>
    </source>
</evidence>
<gene>
    <name evidence="3" type="ORF">GM612_07970</name>
</gene>
<dbReference type="Proteomes" id="UP000466388">
    <property type="component" value="Unassembled WGS sequence"/>
</dbReference>
<dbReference type="RefSeq" id="WP_155431854.1">
    <property type="nucleotide sequence ID" value="NZ_WNJO01000008.1"/>
</dbReference>
<comment type="similarity">
    <text evidence="1 2">Belongs to the LOG family.</text>
</comment>
<dbReference type="PANTHER" id="PTHR31223">
    <property type="entry name" value="LOG FAMILY PROTEIN YJL055W"/>
    <property type="match status" value="1"/>
</dbReference>
<evidence type="ECO:0000256" key="2">
    <source>
        <dbReference type="RuleBase" id="RU363015"/>
    </source>
</evidence>
<dbReference type="Pfam" id="PF03641">
    <property type="entry name" value="Lysine_decarbox"/>
    <property type="match status" value="1"/>
</dbReference>
<dbReference type="GO" id="GO:0005829">
    <property type="term" value="C:cytosol"/>
    <property type="evidence" value="ECO:0007669"/>
    <property type="project" value="TreeGrafter"/>
</dbReference>
<organism evidence="3 4">
    <name type="scientific">Secundilactobacillus folii</name>
    <dbReference type="NCBI Taxonomy" id="2678357"/>
    <lineage>
        <taxon>Bacteria</taxon>
        <taxon>Bacillati</taxon>
        <taxon>Bacillota</taxon>
        <taxon>Bacilli</taxon>
        <taxon>Lactobacillales</taxon>
        <taxon>Lactobacillaceae</taxon>
        <taxon>Secundilactobacillus</taxon>
    </lineage>
</organism>
<dbReference type="GO" id="GO:0016799">
    <property type="term" value="F:hydrolase activity, hydrolyzing N-glycosyl compounds"/>
    <property type="evidence" value="ECO:0007669"/>
    <property type="project" value="TreeGrafter"/>
</dbReference>
<dbReference type="NCBIfam" id="TIGR00730">
    <property type="entry name" value="Rossman fold protein, TIGR00730 family"/>
    <property type="match status" value="1"/>
</dbReference>
<reference evidence="3 4" key="1">
    <citation type="submission" date="2019-11" db="EMBL/GenBank/DDBJ databases">
        <title>Lactobacillus sp. nov. CRM56-3, isolated from fermented tea leaves.</title>
        <authorList>
            <person name="Phuengjayaem S."/>
            <person name="Tanasupawat S."/>
        </authorList>
    </citation>
    <scope>NUCLEOTIDE SEQUENCE [LARGE SCALE GENOMIC DNA]</scope>
    <source>
        <strain evidence="3 4">CRM56-3</strain>
    </source>
</reference>
<dbReference type="EC" id="3.2.2.n1" evidence="2"/>
<dbReference type="Gene3D" id="3.40.50.450">
    <property type="match status" value="1"/>
</dbReference>
<keyword evidence="2" id="KW-0378">Hydrolase</keyword>
<evidence type="ECO:0000256" key="1">
    <source>
        <dbReference type="ARBA" id="ARBA00006763"/>
    </source>
</evidence>
<dbReference type="InterPro" id="IPR005269">
    <property type="entry name" value="LOG"/>
</dbReference>